<dbReference type="AlphaFoldDB" id="A0A7T4C5P9"/>
<dbReference type="EMBL" id="CP065937">
    <property type="protein sequence ID" value="QQA63436.2"/>
    <property type="molecule type" value="Genomic_DNA"/>
</dbReference>
<reference evidence="1" key="1">
    <citation type="submission" date="2020-12" db="EMBL/GenBank/DDBJ databases">
        <title>GES Beta-lactamases isolated from hospital effluents in Brazil.</title>
        <authorList>
            <person name="Conte D."/>
            <person name="Mesa D."/>
            <person name="Palmeiro J.K."/>
            <person name="Dalla-Costa L.M."/>
        </authorList>
    </citation>
    <scope>NUCLEOTIDE SEQUENCE [LARGE SCALE GENOMIC DNA]</scope>
    <source>
        <strain evidence="1">Aero21</strain>
    </source>
</reference>
<sequence>MISYQGLVRTFPSCRSGGGGLIQLTKLNDGRTRMAMAARLPCWLLLPATILTPMEPNIAQCLSTEIDPVCAIEGVANARKGNAANAIFRHSAPDFAIFSA</sequence>
<evidence type="ECO:0000313" key="1">
    <source>
        <dbReference type="EMBL" id="QQA63433.2"/>
    </source>
</evidence>
<proteinExistence type="predicted"/>
<accession>A0A7T4C5P9</accession>
<dbReference type="EMBL" id="CP065937">
    <property type="protein sequence ID" value="QQA63433.2"/>
    <property type="molecule type" value="Genomic_DNA"/>
</dbReference>
<protein>
    <submittedName>
        <fullName evidence="1">Uncharacterized protein</fullName>
    </submittedName>
</protein>
<name>A0A7T4C5P9_AERCA</name>
<organism evidence="1">
    <name type="scientific">Aeromonas caviae</name>
    <name type="common">Aeromonas punctata</name>
    <dbReference type="NCBI Taxonomy" id="648"/>
    <lineage>
        <taxon>Bacteria</taxon>
        <taxon>Pseudomonadati</taxon>
        <taxon>Pseudomonadota</taxon>
        <taxon>Gammaproteobacteria</taxon>
        <taxon>Aeromonadales</taxon>
        <taxon>Aeromonadaceae</taxon>
        <taxon>Aeromonas</taxon>
    </lineage>
</organism>
<gene>
    <name evidence="2" type="ORF">JC965_08245</name>
    <name evidence="1" type="ORF">JC965_24590</name>
</gene>
<evidence type="ECO:0000313" key="2">
    <source>
        <dbReference type="EMBL" id="QQA63436.2"/>
    </source>
</evidence>